<dbReference type="Proteomes" id="UP001160148">
    <property type="component" value="Unassembled WGS sequence"/>
</dbReference>
<evidence type="ECO:0000256" key="3">
    <source>
        <dbReference type="ARBA" id="ARBA00022989"/>
    </source>
</evidence>
<feature type="domain" description="G-protein coupled receptors family 1 profile" evidence="9">
    <location>
        <begin position="65"/>
        <end position="128"/>
    </location>
</feature>
<keyword evidence="11" id="KW-1185">Reference proteome</keyword>
<evidence type="ECO:0000256" key="8">
    <source>
        <dbReference type="SAM" id="Phobius"/>
    </source>
</evidence>
<evidence type="ECO:0000313" key="11">
    <source>
        <dbReference type="Proteomes" id="UP001160148"/>
    </source>
</evidence>
<comment type="subcellular location">
    <subcellularLocation>
        <location evidence="1">Membrane</location>
        <topology evidence="1">Multi-pass membrane protein</topology>
    </subcellularLocation>
</comment>
<evidence type="ECO:0000256" key="4">
    <source>
        <dbReference type="ARBA" id="ARBA00023040"/>
    </source>
</evidence>
<proteinExistence type="predicted"/>
<dbReference type="AlphaFoldDB" id="A0AAV0W2E4"/>
<dbReference type="Gene3D" id="1.20.1070.10">
    <property type="entry name" value="Rhodopsin 7-helix transmembrane proteins"/>
    <property type="match status" value="1"/>
</dbReference>
<evidence type="ECO:0000256" key="6">
    <source>
        <dbReference type="ARBA" id="ARBA00023170"/>
    </source>
</evidence>
<feature type="transmembrane region" description="Helical" evidence="8">
    <location>
        <begin position="48"/>
        <end position="73"/>
    </location>
</feature>
<dbReference type="PROSITE" id="PS50262">
    <property type="entry name" value="G_PROTEIN_RECEP_F1_2"/>
    <property type="match status" value="1"/>
</dbReference>
<dbReference type="SUPFAM" id="SSF81321">
    <property type="entry name" value="Family A G protein-coupled receptor-like"/>
    <property type="match status" value="1"/>
</dbReference>
<keyword evidence="2 8" id="KW-0812">Transmembrane</keyword>
<dbReference type="GO" id="GO:0005886">
    <property type="term" value="C:plasma membrane"/>
    <property type="evidence" value="ECO:0007669"/>
    <property type="project" value="TreeGrafter"/>
</dbReference>
<keyword evidence="6" id="KW-0675">Receptor</keyword>
<feature type="transmembrane region" description="Helical" evidence="8">
    <location>
        <begin position="85"/>
        <end position="110"/>
    </location>
</feature>
<evidence type="ECO:0000313" key="10">
    <source>
        <dbReference type="EMBL" id="CAI6349980.1"/>
    </source>
</evidence>
<evidence type="ECO:0000259" key="9">
    <source>
        <dbReference type="PROSITE" id="PS50262"/>
    </source>
</evidence>
<dbReference type="EMBL" id="CARXXK010000001">
    <property type="protein sequence ID" value="CAI6349980.1"/>
    <property type="molecule type" value="Genomic_DNA"/>
</dbReference>
<keyword evidence="5 8" id="KW-0472">Membrane</keyword>
<dbReference type="InterPro" id="IPR017452">
    <property type="entry name" value="GPCR_Rhodpsn_7TM"/>
</dbReference>
<feature type="transmembrane region" description="Helical" evidence="8">
    <location>
        <begin position="116"/>
        <end position="134"/>
    </location>
</feature>
<dbReference type="GO" id="GO:0008188">
    <property type="term" value="F:neuropeptide receptor activity"/>
    <property type="evidence" value="ECO:0007669"/>
    <property type="project" value="TreeGrafter"/>
</dbReference>
<evidence type="ECO:0000256" key="2">
    <source>
        <dbReference type="ARBA" id="ARBA00022692"/>
    </source>
</evidence>
<dbReference type="PANTHER" id="PTHR24238:SF69">
    <property type="entry name" value="G-PROTEIN COUPLED RECEPTOR 165"/>
    <property type="match status" value="1"/>
</dbReference>
<evidence type="ECO:0000256" key="5">
    <source>
        <dbReference type="ARBA" id="ARBA00023136"/>
    </source>
</evidence>
<sequence length="162" mass="18099">MDDLKSANQWDDLPHKWVDVVVDYLRGFRNDTTDFNRPQLRPSVRHTYPAFVCGYSALIMAGALCNAYVLAIVARKRLYAADPVYVYVANLAVTGIVECVSVLPISLMVLLVQNWIFGRFLCFFLPMLQVGSLYKYNIITPSAEIIGIIVGTTTIGDFTGIL</sequence>
<dbReference type="PANTHER" id="PTHR24238">
    <property type="entry name" value="G-PROTEIN COUPLED RECEPTOR"/>
    <property type="match status" value="1"/>
</dbReference>
<keyword evidence="4" id="KW-0297">G-protein coupled receptor</keyword>
<keyword evidence="3 8" id="KW-1133">Transmembrane helix</keyword>
<gene>
    <name evidence="10" type="ORF">MEUPH1_LOCUS6486</name>
</gene>
<reference evidence="10 11" key="1">
    <citation type="submission" date="2023-01" db="EMBL/GenBank/DDBJ databases">
        <authorList>
            <person name="Whitehead M."/>
        </authorList>
    </citation>
    <scope>NUCLEOTIDE SEQUENCE [LARGE SCALE GENOMIC DNA]</scope>
</reference>
<organism evidence="10 11">
    <name type="scientific">Macrosiphum euphorbiae</name>
    <name type="common">potato aphid</name>
    <dbReference type="NCBI Taxonomy" id="13131"/>
    <lineage>
        <taxon>Eukaryota</taxon>
        <taxon>Metazoa</taxon>
        <taxon>Ecdysozoa</taxon>
        <taxon>Arthropoda</taxon>
        <taxon>Hexapoda</taxon>
        <taxon>Insecta</taxon>
        <taxon>Pterygota</taxon>
        <taxon>Neoptera</taxon>
        <taxon>Paraneoptera</taxon>
        <taxon>Hemiptera</taxon>
        <taxon>Sternorrhyncha</taxon>
        <taxon>Aphidomorpha</taxon>
        <taxon>Aphidoidea</taxon>
        <taxon>Aphididae</taxon>
        <taxon>Macrosiphini</taxon>
        <taxon>Macrosiphum</taxon>
    </lineage>
</organism>
<comment type="caution">
    <text evidence="10">The sequence shown here is derived from an EMBL/GenBank/DDBJ whole genome shotgun (WGS) entry which is preliminary data.</text>
</comment>
<evidence type="ECO:0000256" key="1">
    <source>
        <dbReference type="ARBA" id="ARBA00004141"/>
    </source>
</evidence>
<accession>A0AAV0W2E4</accession>
<name>A0AAV0W2E4_9HEMI</name>
<keyword evidence="7" id="KW-0807">Transducer</keyword>
<protein>
    <recommendedName>
        <fullName evidence="9">G-protein coupled receptors family 1 profile domain-containing protein</fullName>
    </recommendedName>
</protein>
<evidence type="ECO:0000256" key="7">
    <source>
        <dbReference type="ARBA" id="ARBA00023224"/>
    </source>
</evidence>